<dbReference type="AlphaFoldDB" id="A0A158HEW8"/>
<dbReference type="Proteomes" id="UP000054977">
    <property type="component" value="Unassembled WGS sequence"/>
</dbReference>
<dbReference type="EMBL" id="FCNW02000015">
    <property type="protein sequence ID" value="SAL42697.1"/>
    <property type="molecule type" value="Genomic_DNA"/>
</dbReference>
<feature type="region of interest" description="Disordered" evidence="1">
    <location>
        <begin position="30"/>
        <end position="63"/>
    </location>
</feature>
<organism evidence="2 3">
    <name type="scientific">Caballeronia humi</name>
    <dbReference type="NCBI Taxonomy" id="326474"/>
    <lineage>
        <taxon>Bacteria</taxon>
        <taxon>Pseudomonadati</taxon>
        <taxon>Pseudomonadota</taxon>
        <taxon>Betaproteobacteria</taxon>
        <taxon>Burkholderiales</taxon>
        <taxon>Burkholderiaceae</taxon>
        <taxon>Caballeronia</taxon>
    </lineage>
</organism>
<proteinExistence type="predicted"/>
<accession>A0A158HEW8</accession>
<reference evidence="2" key="1">
    <citation type="submission" date="2016-01" db="EMBL/GenBank/DDBJ databases">
        <authorList>
            <person name="Peeters C."/>
        </authorList>
    </citation>
    <scope>NUCLEOTIDE SEQUENCE [LARGE SCALE GENOMIC DNA]</scope>
    <source>
        <strain evidence="2">LMG 22934</strain>
    </source>
</reference>
<gene>
    <name evidence="2" type="ORF">AWB65_03255</name>
</gene>
<evidence type="ECO:0000256" key="1">
    <source>
        <dbReference type="SAM" id="MobiDB-lite"/>
    </source>
</evidence>
<dbReference type="STRING" id="326474.AWB65_03255"/>
<feature type="compositionally biased region" description="Polar residues" evidence="1">
    <location>
        <begin position="47"/>
        <end position="57"/>
    </location>
</feature>
<keyword evidence="3" id="KW-1185">Reference proteome</keyword>
<evidence type="ECO:0000313" key="3">
    <source>
        <dbReference type="Proteomes" id="UP000054977"/>
    </source>
</evidence>
<name>A0A158HEW8_9BURK</name>
<comment type="caution">
    <text evidence="2">The sequence shown here is derived from an EMBL/GenBank/DDBJ whole genome shotgun (WGS) entry which is preliminary data.</text>
</comment>
<protein>
    <submittedName>
        <fullName evidence="2">Uncharacterized protein</fullName>
    </submittedName>
</protein>
<sequence length="196" mass="22392">MQTSIAPRECASSCAIASMTQRLDNAQCGPSFHRHLGERNSGRLAPSLSSRGGTRQNPAPRLGARCEPAQRVIHDESFRGRPRRARWTHSDGSACKRLSRVEGAWNEFPREVSARISRQMDWRCIHSRYAQRSDWCKWAALCPCRGHGAAPHIGYLLFPRHRRFMGRLPFESMARRTRIGLSQVLLCRHSYRQARA</sequence>
<evidence type="ECO:0000313" key="2">
    <source>
        <dbReference type="EMBL" id="SAL42697.1"/>
    </source>
</evidence>